<keyword evidence="10 13" id="KW-0143">Chaperone</keyword>
<reference evidence="17 18" key="1">
    <citation type="submission" date="2013-11" db="EMBL/GenBank/DDBJ databases">
        <title>Single cell genomics of uncultured Tannerella BU063 (oral taxon 286).</title>
        <authorList>
            <person name="Beall C.J."/>
            <person name="Campbell A.G."/>
            <person name="Griffen A.L."/>
            <person name="Podar M."/>
            <person name="Leys E.J."/>
        </authorList>
    </citation>
    <scope>NUCLEOTIDE SEQUENCE [LARGE SCALE GENOMIC DNA]</scope>
    <source>
        <strain evidence="17">Cell 2</strain>
    </source>
</reference>
<gene>
    <name evidence="13" type="primary">yidC</name>
    <name evidence="17" type="ORF">N425_10960</name>
</gene>
<evidence type="ECO:0000313" key="18">
    <source>
        <dbReference type="Proteomes" id="UP000018837"/>
    </source>
</evidence>
<evidence type="ECO:0000256" key="4">
    <source>
        <dbReference type="ARBA" id="ARBA00022448"/>
    </source>
</evidence>
<evidence type="ECO:0000256" key="12">
    <source>
        <dbReference type="ARBA" id="ARBA00033342"/>
    </source>
</evidence>
<evidence type="ECO:0000313" key="17">
    <source>
        <dbReference type="EMBL" id="ETK01208.1"/>
    </source>
</evidence>
<keyword evidence="4 13" id="KW-0813">Transport</keyword>
<evidence type="ECO:0000256" key="3">
    <source>
        <dbReference type="ARBA" id="ARBA00015325"/>
    </source>
</evidence>
<dbReference type="InterPro" id="IPR047196">
    <property type="entry name" value="YidC_ALB_C"/>
</dbReference>
<dbReference type="InterPro" id="IPR028055">
    <property type="entry name" value="YidC/Oxa/ALB_C"/>
</dbReference>
<comment type="similarity">
    <text evidence="2 13">Belongs to the OXA1/ALB3/YidC family. Type 1 subfamily.</text>
</comment>
<evidence type="ECO:0000256" key="2">
    <source>
        <dbReference type="ARBA" id="ARBA00010527"/>
    </source>
</evidence>
<feature type="transmembrane region" description="Helical" evidence="13">
    <location>
        <begin position="387"/>
        <end position="407"/>
    </location>
</feature>
<feature type="transmembrane region" description="Helical" evidence="13">
    <location>
        <begin position="5"/>
        <end position="22"/>
    </location>
</feature>
<dbReference type="NCBIfam" id="TIGR03593">
    <property type="entry name" value="yidC_nterm"/>
    <property type="match status" value="1"/>
</dbReference>
<evidence type="ECO:0000256" key="1">
    <source>
        <dbReference type="ARBA" id="ARBA00004429"/>
    </source>
</evidence>
<protein>
    <recommendedName>
        <fullName evidence="3 13">Membrane protein insertase YidC</fullName>
    </recommendedName>
    <alternativeName>
        <fullName evidence="12 13">Foldase YidC</fullName>
    </alternativeName>
    <alternativeName>
        <fullName evidence="11 13">Membrane integrase YidC</fullName>
    </alternativeName>
    <alternativeName>
        <fullName evidence="13">Membrane protein YidC</fullName>
    </alternativeName>
</protein>
<keyword evidence="7 13" id="KW-0653">Protein transport</keyword>
<feature type="transmembrane region" description="Helical" evidence="13">
    <location>
        <begin position="545"/>
        <end position="564"/>
    </location>
</feature>
<dbReference type="PANTHER" id="PTHR12428:SF65">
    <property type="entry name" value="CYTOCHROME C OXIDASE ASSEMBLY PROTEIN COX18, MITOCHONDRIAL"/>
    <property type="match status" value="1"/>
</dbReference>
<dbReference type="GO" id="GO:0005886">
    <property type="term" value="C:plasma membrane"/>
    <property type="evidence" value="ECO:0007669"/>
    <property type="project" value="UniProtKB-SubCell"/>
</dbReference>
<dbReference type="Pfam" id="PF14849">
    <property type="entry name" value="YidC_periplas"/>
    <property type="match status" value="1"/>
</dbReference>
<keyword evidence="8 13" id="KW-1133">Transmembrane helix</keyword>
<evidence type="ECO:0000256" key="9">
    <source>
        <dbReference type="ARBA" id="ARBA00023136"/>
    </source>
</evidence>
<dbReference type="Proteomes" id="UP000018837">
    <property type="component" value="Unassembled WGS sequence"/>
</dbReference>
<evidence type="ECO:0000256" key="14">
    <source>
        <dbReference type="SAM" id="MobiDB-lite"/>
    </source>
</evidence>
<accession>W2C2D1</accession>
<keyword evidence="5 13" id="KW-1003">Cell membrane</keyword>
<feature type="domain" description="Membrane insertase YidC/Oxa/ALB C-terminal" evidence="15">
    <location>
        <begin position="387"/>
        <end position="586"/>
    </location>
</feature>
<comment type="subunit">
    <text evidence="13">Interacts with the Sec translocase complex via SecD. Specifically interacts with transmembrane segments of nascent integral membrane proteins during membrane integration.</text>
</comment>
<evidence type="ECO:0000256" key="7">
    <source>
        <dbReference type="ARBA" id="ARBA00022927"/>
    </source>
</evidence>
<sequence length="652" mass="74472">MDKNTVIGFILIGVVLVLFVWFNRPSEEQIKAQQRYNDSVARVEQAALAQIDQAKATADLAPTTAADTVGLPDSVREERLRGTYGAFARAAVGTEEFVTLENDKVEVRISTKGGRLCYARLKEYTTYDKQPLVLFDGAEESALNLTMITANQRVINTADLYFTPIKGADGRSVTMRLDAGDGAHMDFTYSLAPDDYMLRYTILSAGMNGILAPSTRSLDLTWTQHARQLEHGRKYENQYTALYYKYVADDVDKLSETKDADKQISNRLKWIGYKNKYFATVLIADDAFTASKLESRLTPDTDTAHLKTFTTMTSVDFDPSKSDTIGFNYFIGPNKYKLLGAYDKGREKADRLSLDELVPLGYKWVRPINRYFIVPIFDYLGRFLTNYGVIILILTLIVKLVLFPLTYKSYMSTAKMRVLRPQVEAINARYPKQEQAMDRQKATMELYSRAGASPMSGCLPMLLQMPILIALYWLFPTAIELRQQSFLWAKDLSTFDAVISWDANIPLISSFMGNHISLFCLLMTIVNVVYSKINMSMSNTGQQQMPGMAMMTYMMPVMFFFIFNQNAAGLSYYFLVSTLITILQTASFRYFINEDKLLAKLEANKKKPRKRGSFMERMAEMQKKQQAELERQQKQRNTQRQAQNTKRQERKR</sequence>
<feature type="domain" description="Membrane insertase YidC N-terminal" evidence="16">
    <location>
        <begin position="98"/>
        <end position="372"/>
    </location>
</feature>
<dbReference type="AlphaFoldDB" id="W2C2D1"/>
<dbReference type="InterPro" id="IPR001708">
    <property type="entry name" value="YidC/ALB3/OXA1/COX18"/>
</dbReference>
<evidence type="ECO:0000256" key="13">
    <source>
        <dbReference type="HAMAP-Rule" id="MF_01810"/>
    </source>
</evidence>
<organism evidence="17 18">
    <name type="scientific">Tannerella sp. oral taxon BU063 isolate Cell 2</name>
    <dbReference type="NCBI Taxonomy" id="1411148"/>
    <lineage>
        <taxon>Bacteria</taxon>
        <taxon>Pseudomonadati</taxon>
        <taxon>Bacteroidota</taxon>
        <taxon>Bacteroidia</taxon>
        <taxon>Bacteroidales</taxon>
        <taxon>Tannerellaceae</taxon>
        <taxon>Tannerella</taxon>
    </lineage>
</organism>
<dbReference type="PANTHER" id="PTHR12428">
    <property type="entry name" value="OXA1"/>
    <property type="match status" value="1"/>
</dbReference>
<keyword evidence="9 13" id="KW-0472">Membrane</keyword>
<dbReference type="PATRIC" id="fig|1411148.3.peg.1784"/>
<dbReference type="EMBL" id="AYUF01000489">
    <property type="protein sequence ID" value="ETK01208.1"/>
    <property type="molecule type" value="Genomic_DNA"/>
</dbReference>
<evidence type="ECO:0000259" key="16">
    <source>
        <dbReference type="Pfam" id="PF14849"/>
    </source>
</evidence>
<feature type="transmembrane region" description="Helical" evidence="13">
    <location>
        <begin position="457"/>
        <end position="475"/>
    </location>
</feature>
<evidence type="ECO:0000256" key="6">
    <source>
        <dbReference type="ARBA" id="ARBA00022692"/>
    </source>
</evidence>
<feature type="region of interest" description="Disordered" evidence="14">
    <location>
        <begin position="607"/>
        <end position="652"/>
    </location>
</feature>
<evidence type="ECO:0000259" key="15">
    <source>
        <dbReference type="Pfam" id="PF02096"/>
    </source>
</evidence>
<feature type="transmembrane region" description="Helical" evidence="13">
    <location>
        <begin position="516"/>
        <end position="533"/>
    </location>
</feature>
<name>W2C2D1_9BACT</name>
<evidence type="ECO:0000256" key="10">
    <source>
        <dbReference type="ARBA" id="ARBA00023186"/>
    </source>
</evidence>
<proteinExistence type="inferred from homology"/>
<comment type="function">
    <text evidence="13">Required for the insertion and/or proper folding and/or complex formation of integral membrane proteins into the membrane. Involved in integration of membrane proteins that insert both dependently and independently of the Sec translocase complex, as well as at least some lipoproteins. Aids folding of multispanning membrane proteins.</text>
</comment>
<dbReference type="InterPro" id="IPR038221">
    <property type="entry name" value="YidC_periplasmic_sf"/>
</dbReference>
<dbReference type="GO" id="GO:0015031">
    <property type="term" value="P:protein transport"/>
    <property type="evidence" value="ECO:0007669"/>
    <property type="project" value="UniProtKB-KW"/>
</dbReference>
<dbReference type="CDD" id="cd19961">
    <property type="entry name" value="EcYidC-like_peri"/>
    <property type="match status" value="1"/>
</dbReference>
<keyword evidence="6 13" id="KW-0812">Transmembrane</keyword>
<evidence type="ECO:0000256" key="8">
    <source>
        <dbReference type="ARBA" id="ARBA00022989"/>
    </source>
</evidence>
<comment type="caution">
    <text evidence="17">The sequence shown here is derived from an EMBL/GenBank/DDBJ whole genome shotgun (WGS) entry which is preliminary data.</text>
</comment>
<dbReference type="Gene3D" id="2.70.98.90">
    <property type="match status" value="1"/>
</dbReference>
<feature type="compositionally biased region" description="Basic and acidic residues" evidence="14">
    <location>
        <begin position="613"/>
        <end position="633"/>
    </location>
</feature>
<dbReference type="CDD" id="cd20070">
    <property type="entry name" value="5TM_YidC_Alb3"/>
    <property type="match status" value="1"/>
</dbReference>
<evidence type="ECO:0000256" key="5">
    <source>
        <dbReference type="ARBA" id="ARBA00022475"/>
    </source>
</evidence>
<dbReference type="InterPro" id="IPR019998">
    <property type="entry name" value="Membr_insert_YidC"/>
</dbReference>
<dbReference type="InterPro" id="IPR028053">
    <property type="entry name" value="Membr_insert_YidC_N"/>
</dbReference>
<comment type="subcellular location">
    <subcellularLocation>
        <location evidence="1">Cell inner membrane</location>
        <topology evidence="1">Multi-pass membrane protein</topology>
    </subcellularLocation>
    <subcellularLocation>
        <location evidence="13">Cell membrane</location>
        <topology evidence="13">Multi-pass membrane protein</topology>
    </subcellularLocation>
</comment>
<dbReference type="HAMAP" id="MF_01810">
    <property type="entry name" value="YidC_type1"/>
    <property type="match status" value="1"/>
</dbReference>
<dbReference type="GO" id="GO:0051205">
    <property type="term" value="P:protein insertion into membrane"/>
    <property type="evidence" value="ECO:0007669"/>
    <property type="project" value="TreeGrafter"/>
</dbReference>
<dbReference type="PRINTS" id="PR00701">
    <property type="entry name" value="60KDINNERMP"/>
</dbReference>
<dbReference type="Pfam" id="PF02096">
    <property type="entry name" value="60KD_IMP"/>
    <property type="match status" value="1"/>
</dbReference>
<dbReference type="NCBIfam" id="NF002356">
    <property type="entry name" value="PRK01318.2-3"/>
    <property type="match status" value="1"/>
</dbReference>
<dbReference type="NCBIfam" id="TIGR03592">
    <property type="entry name" value="yidC_oxa1_cterm"/>
    <property type="match status" value="1"/>
</dbReference>
<feature type="transmembrane region" description="Helical" evidence="13">
    <location>
        <begin position="570"/>
        <end position="592"/>
    </location>
</feature>
<feature type="compositionally biased region" description="Low complexity" evidence="14">
    <location>
        <begin position="635"/>
        <end position="645"/>
    </location>
</feature>
<evidence type="ECO:0000256" key="11">
    <source>
        <dbReference type="ARBA" id="ARBA00033245"/>
    </source>
</evidence>
<dbReference type="GO" id="GO:0032977">
    <property type="term" value="F:membrane insertase activity"/>
    <property type="evidence" value="ECO:0007669"/>
    <property type="project" value="InterPro"/>
</dbReference>